<evidence type="ECO:0000313" key="7">
    <source>
        <dbReference type="EMBL" id="SFE41930.1"/>
    </source>
</evidence>
<feature type="domain" description="Histidine kinase" evidence="6">
    <location>
        <begin position="405"/>
        <end position="637"/>
    </location>
</feature>
<dbReference type="PRINTS" id="PR00344">
    <property type="entry name" value="BCTRLSENSOR"/>
</dbReference>
<dbReference type="STRING" id="662367.SAMN05216167_113151"/>
<sequence length="637" mass="71522">MLSDQPTDVLVKQLLEALSDAAVWVRALRDETNQIIDFEITYVNQQAQHNVEENNQLKAGLRVLTDSLNDPGLNKKNFQQLCQVMETNQAHEFEYVSSNYEASCHIRLAKLADGILSIARTIPTLKDSDDQSTTELRTVIDSAQVAIFLIHPVRNAVGKIVDFRFRMANQMIASYVGQEPDALIGELISRWFPAYLTNGLFQRYVTIFDTGRTQHFNFHLHSDTIDSWVNITGVRLADDVLITFSDYTDFKKLQQRLEASASELQTVIDTSQTGIFLFSPVRNSAGNVVDFRFRVANQQLASYVGQKTDDVIGALGSTWFPDYRTNGLFDAYYRTYATGEPQRFDFHYDGGGINAWLDILSTKMGDEVLVTFSDYTPLKQLQQQLENSIIDLQRSNKNLEQFAYVASHDLQEPLRKIQAFGDIIQAQFSPILGEGGADMIGRMQSAAARMQLLIKDVLAYSRIANNRETVTSVDLNKIVDYVLSDIDTLISDKAAIVSVDLLPTVRGDAAQLRQLFQNLISNALKFTKVSKTDDPPTIAITTRRVKGNELATLMGSSIDPYRKFHLIEVADNGIGFDPHQAERIFEVFQRLHTRSEYKGTGIGLAIVQKVVDNHQGYIWAEGRPGEGATFYIALPVS</sequence>
<evidence type="ECO:0000256" key="4">
    <source>
        <dbReference type="ARBA" id="ARBA00022679"/>
    </source>
</evidence>
<proteinExistence type="predicted"/>
<dbReference type="Gene3D" id="3.30.565.10">
    <property type="entry name" value="Histidine kinase-like ATPase, C-terminal domain"/>
    <property type="match status" value="1"/>
</dbReference>
<dbReference type="InterPro" id="IPR052162">
    <property type="entry name" value="Sensor_kinase/Photoreceptor"/>
</dbReference>
<dbReference type="InterPro" id="IPR035965">
    <property type="entry name" value="PAS-like_dom_sf"/>
</dbReference>
<dbReference type="InterPro" id="IPR003594">
    <property type="entry name" value="HATPase_dom"/>
</dbReference>
<dbReference type="InterPro" id="IPR004358">
    <property type="entry name" value="Sig_transdc_His_kin-like_C"/>
</dbReference>
<organism evidence="7 8">
    <name type="scientific">Spirosoma endophyticum</name>
    <dbReference type="NCBI Taxonomy" id="662367"/>
    <lineage>
        <taxon>Bacteria</taxon>
        <taxon>Pseudomonadati</taxon>
        <taxon>Bacteroidota</taxon>
        <taxon>Cytophagia</taxon>
        <taxon>Cytophagales</taxon>
        <taxon>Cytophagaceae</taxon>
        <taxon>Spirosoma</taxon>
    </lineage>
</organism>
<dbReference type="Pfam" id="PF00512">
    <property type="entry name" value="HisKA"/>
    <property type="match status" value="1"/>
</dbReference>
<evidence type="ECO:0000256" key="1">
    <source>
        <dbReference type="ARBA" id="ARBA00000085"/>
    </source>
</evidence>
<evidence type="ECO:0000313" key="8">
    <source>
        <dbReference type="Proteomes" id="UP000198598"/>
    </source>
</evidence>
<dbReference type="RefSeq" id="WP_093831517.1">
    <property type="nucleotide sequence ID" value="NZ_FOLQ01000013.1"/>
</dbReference>
<dbReference type="SMART" id="SM00387">
    <property type="entry name" value="HATPase_c"/>
    <property type="match status" value="1"/>
</dbReference>
<dbReference type="EMBL" id="FOLQ01000013">
    <property type="protein sequence ID" value="SFE41930.1"/>
    <property type="molecule type" value="Genomic_DNA"/>
</dbReference>
<reference evidence="7 8" key="1">
    <citation type="submission" date="2016-10" db="EMBL/GenBank/DDBJ databases">
        <authorList>
            <person name="de Groot N.N."/>
        </authorList>
    </citation>
    <scope>NUCLEOTIDE SEQUENCE [LARGE SCALE GENOMIC DNA]</scope>
    <source>
        <strain evidence="7 8">DSM 26130</strain>
    </source>
</reference>
<dbReference type="EC" id="2.7.13.3" evidence="2"/>
<dbReference type="GO" id="GO:0000155">
    <property type="term" value="F:phosphorelay sensor kinase activity"/>
    <property type="evidence" value="ECO:0007669"/>
    <property type="project" value="InterPro"/>
</dbReference>
<dbReference type="InterPro" id="IPR036890">
    <property type="entry name" value="HATPase_C_sf"/>
</dbReference>
<dbReference type="Gene3D" id="1.10.287.130">
    <property type="match status" value="1"/>
</dbReference>
<evidence type="ECO:0000256" key="5">
    <source>
        <dbReference type="ARBA" id="ARBA00022777"/>
    </source>
</evidence>
<dbReference type="PANTHER" id="PTHR43304">
    <property type="entry name" value="PHYTOCHROME-LIKE PROTEIN CPH1"/>
    <property type="match status" value="1"/>
</dbReference>
<name>A0A1I2AGG7_9BACT</name>
<keyword evidence="5" id="KW-0418">Kinase</keyword>
<dbReference type="SUPFAM" id="SSF55874">
    <property type="entry name" value="ATPase domain of HSP90 chaperone/DNA topoisomerase II/histidine kinase"/>
    <property type="match status" value="1"/>
</dbReference>
<dbReference type="InterPro" id="IPR005467">
    <property type="entry name" value="His_kinase_dom"/>
</dbReference>
<dbReference type="PANTHER" id="PTHR43304:SF1">
    <property type="entry name" value="PAC DOMAIN-CONTAINING PROTEIN"/>
    <property type="match status" value="1"/>
</dbReference>
<dbReference type="CDD" id="cd00082">
    <property type="entry name" value="HisKA"/>
    <property type="match status" value="1"/>
</dbReference>
<dbReference type="Pfam" id="PF02518">
    <property type="entry name" value="HATPase_c"/>
    <property type="match status" value="1"/>
</dbReference>
<dbReference type="SUPFAM" id="SSF55785">
    <property type="entry name" value="PYP-like sensor domain (PAS domain)"/>
    <property type="match status" value="2"/>
</dbReference>
<dbReference type="InterPro" id="IPR003661">
    <property type="entry name" value="HisK_dim/P_dom"/>
</dbReference>
<dbReference type="FunFam" id="3.30.565.10:FF:000006">
    <property type="entry name" value="Sensor histidine kinase WalK"/>
    <property type="match status" value="1"/>
</dbReference>
<dbReference type="Proteomes" id="UP000198598">
    <property type="component" value="Unassembled WGS sequence"/>
</dbReference>
<dbReference type="SUPFAM" id="SSF47384">
    <property type="entry name" value="Homodimeric domain of signal transducing histidine kinase"/>
    <property type="match status" value="1"/>
</dbReference>
<dbReference type="InterPro" id="IPR036097">
    <property type="entry name" value="HisK_dim/P_sf"/>
</dbReference>
<evidence type="ECO:0000256" key="3">
    <source>
        <dbReference type="ARBA" id="ARBA00022553"/>
    </source>
</evidence>
<dbReference type="Gene3D" id="3.30.450.20">
    <property type="entry name" value="PAS domain"/>
    <property type="match status" value="2"/>
</dbReference>
<keyword evidence="4" id="KW-0808">Transferase</keyword>
<dbReference type="AlphaFoldDB" id="A0A1I2AGG7"/>
<evidence type="ECO:0000256" key="2">
    <source>
        <dbReference type="ARBA" id="ARBA00012438"/>
    </source>
</evidence>
<dbReference type="OrthoDB" id="904853at2"/>
<comment type="catalytic activity">
    <reaction evidence="1">
        <text>ATP + protein L-histidine = ADP + protein N-phospho-L-histidine.</text>
        <dbReference type="EC" id="2.7.13.3"/>
    </reaction>
</comment>
<keyword evidence="8" id="KW-1185">Reference proteome</keyword>
<dbReference type="SMART" id="SM00388">
    <property type="entry name" value="HisKA"/>
    <property type="match status" value="1"/>
</dbReference>
<accession>A0A1I2AGG7</accession>
<protein>
    <recommendedName>
        <fullName evidence="2">histidine kinase</fullName>
        <ecNumber evidence="2">2.7.13.3</ecNumber>
    </recommendedName>
</protein>
<dbReference type="PROSITE" id="PS50109">
    <property type="entry name" value="HIS_KIN"/>
    <property type="match status" value="1"/>
</dbReference>
<gene>
    <name evidence="7" type="ORF">SAMN05216167_113151</name>
</gene>
<evidence type="ECO:0000259" key="6">
    <source>
        <dbReference type="PROSITE" id="PS50109"/>
    </source>
</evidence>
<keyword evidence="3" id="KW-0597">Phosphoprotein</keyword>